<accession>A0A226I7E4</accession>
<dbReference type="EMBL" id="MUHA01000005">
    <property type="protein sequence ID" value="OXB02246.1"/>
    <property type="molecule type" value="Genomic_DNA"/>
</dbReference>
<gene>
    <name evidence="2" type="ORF">B0A75_04285</name>
</gene>
<dbReference type="AlphaFoldDB" id="A0A226I7E4"/>
<dbReference type="Pfam" id="PF14322">
    <property type="entry name" value="SusD-like_3"/>
    <property type="match status" value="1"/>
</dbReference>
<keyword evidence="3" id="KW-1185">Reference proteome</keyword>
<comment type="caution">
    <text evidence="2">The sequence shown here is derived from an EMBL/GenBank/DDBJ whole genome shotgun (WGS) entry which is preliminary data.</text>
</comment>
<feature type="domain" description="SusD-like N-terminal" evidence="1">
    <location>
        <begin position="31"/>
        <end position="217"/>
    </location>
</feature>
<protein>
    <recommendedName>
        <fullName evidence="1">SusD-like N-terminal domain-containing protein</fullName>
    </recommendedName>
</protein>
<name>A0A226I7E4_9FLAO</name>
<dbReference type="InterPro" id="IPR011990">
    <property type="entry name" value="TPR-like_helical_dom_sf"/>
</dbReference>
<reference evidence="2 3" key="1">
    <citation type="submission" date="2016-11" db="EMBL/GenBank/DDBJ databases">
        <title>Whole genomes of Flavobacteriaceae.</title>
        <authorList>
            <person name="Stine C."/>
            <person name="Li C."/>
            <person name="Tadesse D."/>
        </authorList>
    </citation>
    <scope>NUCLEOTIDE SEQUENCE [LARGE SCALE GENOMIC DNA]</scope>
    <source>
        <strain evidence="2 3">CCUG 59446</strain>
    </source>
</reference>
<evidence type="ECO:0000313" key="3">
    <source>
        <dbReference type="Proteomes" id="UP000198336"/>
    </source>
</evidence>
<proteinExistence type="predicted"/>
<sequence>MYHFNTIIMNQYLNKIALTILIAFSAVSCSDFLDVVPQDKILESQIYENEAGMQNVHNGLYLSLANNNLYGQQLTMDAVEILGQQYNMPSSHNKNKIASYAYTESSPKALFSSIWQEAFKTILYTNKFIESIEEHPGIVSQDKADLLKGEALGIRAMLHFDMLRLYGPIYKVSPSVLAIPYYDKAITTNQPLIPAQEVMTKILADLDAALALLHKDPVLTTGRFKATSDFDANPYYSMNRGNRMNYLAVKCLKARVLLYSGDKAGASAVANEVINFTKSNTFFPWTPFLEATNAANPDRTFSSENFFALSDYTLYTKQRDLFDSNLKDSQIYAPVLSRLTAVFESNDNDYRSLPSWKVPVVGGKTQKTFFKYEDVDEKKSLFRLQIPMFKLSEMYLIAAETAPVPADGITFLNTLRFNRGLTNLGAAVNVTTEVTKEYKKEFIGEGQLFFYYKRQNSVTIPNGSATSGNLTMGAAQYVVPLPDAEINFQN</sequence>
<evidence type="ECO:0000313" key="2">
    <source>
        <dbReference type="EMBL" id="OXB02246.1"/>
    </source>
</evidence>
<organism evidence="2 3">
    <name type="scientific">Flavobacterium oncorhynchi</name>
    <dbReference type="NCBI Taxonomy" id="728056"/>
    <lineage>
        <taxon>Bacteria</taxon>
        <taxon>Pseudomonadati</taxon>
        <taxon>Bacteroidota</taxon>
        <taxon>Flavobacteriia</taxon>
        <taxon>Flavobacteriales</taxon>
        <taxon>Flavobacteriaceae</taxon>
        <taxon>Flavobacterium</taxon>
    </lineage>
</organism>
<evidence type="ECO:0000259" key="1">
    <source>
        <dbReference type="Pfam" id="PF14322"/>
    </source>
</evidence>
<dbReference type="Proteomes" id="UP000198336">
    <property type="component" value="Unassembled WGS sequence"/>
</dbReference>
<dbReference type="SUPFAM" id="SSF48452">
    <property type="entry name" value="TPR-like"/>
    <property type="match status" value="1"/>
</dbReference>
<dbReference type="InterPro" id="IPR033985">
    <property type="entry name" value="SusD-like_N"/>
</dbReference>
<dbReference type="Gene3D" id="1.25.40.390">
    <property type="match status" value="1"/>
</dbReference>